<evidence type="ECO:0000313" key="9">
    <source>
        <dbReference type="Proteomes" id="UP000051006"/>
    </source>
</evidence>
<evidence type="ECO:0000256" key="7">
    <source>
        <dbReference type="SAM" id="Phobius"/>
    </source>
</evidence>
<feature type="transmembrane region" description="Helical" evidence="7">
    <location>
        <begin position="210"/>
        <end position="232"/>
    </location>
</feature>
<feature type="transmembrane region" description="Helical" evidence="7">
    <location>
        <begin position="44"/>
        <end position="61"/>
    </location>
</feature>
<keyword evidence="5 7" id="KW-1133">Transmembrane helix</keyword>
<dbReference type="GO" id="GO:0022857">
    <property type="term" value="F:transmembrane transporter activity"/>
    <property type="evidence" value="ECO:0007669"/>
    <property type="project" value="InterPro"/>
</dbReference>
<gene>
    <name evidence="8" type="ORF">IV57_GL000764</name>
</gene>
<feature type="transmembrane region" description="Helical" evidence="7">
    <location>
        <begin position="117"/>
        <end position="134"/>
    </location>
</feature>
<dbReference type="PANTHER" id="PTHR42718">
    <property type="entry name" value="MAJOR FACILITATOR SUPERFAMILY MULTIDRUG TRANSPORTER MFSC"/>
    <property type="match status" value="1"/>
</dbReference>
<dbReference type="EMBL" id="JQCF01000016">
    <property type="protein sequence ID" value="KRN98851.1"/>
    <property type="molecule type" value="Genomic_DNA"/>
</dbReference>
<feature type="transmembrane region" description="Helical" evidence="7">
    <location>
        <begin position="172"/>
        <end position="198"/>
    </location>
</feature>
<feature type="transmembrane region" description="Helical" evidence="7">
    <location>
        <begin position="146"/>
        <end position="166"/>
    </location>
</feature>
<evidence type="ECO:0000256" key="1">
    <source>
        <dbReference type="ARBA" id="ARBA00004651"/>
    </source>
</evidence>
<name>A0A0R2LAM1_9LACO</name>
<evidence type="ECO:0000256" key="3">
    <source>
        <dbReference type="ARBA" id="ARBA00022475"/>
    </source>
</evidence>
<accession>A0A0R2LAM1</accession>
<dbReference type="Pfam" id="PF07690">
    <property type="entry name" value="MFS_1"/>
    <property type="match status" value="1"/>
</dbReference>
<feature type="transmembrane region" description="Helical" evidence="7">
    <location>
        <begin position="21"/>
        <end position="38"/>
    </location>
</feature>
<evidence type="ECO:0000256" key="2">
    <source>
        <dbReference type="ARBA" id="ARBA00022448"/>
    </source>
</evidence>
<dbReference type="Proteomes" id="UP000051006">
    <property type="component" value="Unassembled WGS sequence"/>
</dbReference>
<dbReference type="STRING" id="993692.IV57_GL000764"/>
<reference evidence="8 9" key="1">
    <citation type="journal article" date="2015" name="Genome Announc.">
        <title>Expanding the biotechnology potential of lactobacilli through comparative genomics of 213 strains and associated genera.</title>
        <authorList>
            <person name="Sun Z."/>
            <person name="Harris H.M."/>
            <person name="McCann A."/>
            <person name="Guo C."/>
            <person name="Argimon S."/>
            <person name="Zhang W."/>
            <person name="Yang X."/>
            <person name="Jeffery I.B."/>
            <person name="Cooney J.C."/>
            <person name="Kagawa T.F."/>
            <person name="Liu W."/>
            <person name="Song Y."/>
            <person name="Salvetti E."/>
            <person name="Wrobel A."/>
            <person name="Rasinkangas P."/>
            <person name="Parkhill J."/>
            <person name="Rea M.C."/>
            <person name="O'Sullivan O."/>
            <person name="Ritari J."/>
            <person name="Douillard F.P."/>
            <person name="Paul Ross R."/>
            <person name="Yang R."/>
            <person name="Briner A.E."/>
            <person name="Felis G.E."/>
            <person name="de Vos W.M."/>
            <person name="Barrangou R."/>
            <person name="Klaenhammer T.R."/>
            <person name="Caufield P.W."/>
            <person name="Cui Y."/>
            <person name="Zhang H."/>
            <person name="O'Toole P.W."/>
        </authorList>
    </citation>
    <scope>NUCLEOTIDE SEQUENCE [LARGE SCALE GENOMIC DNA]</scope>
    <source>
        <strain evidence="8 9">DSM 24716</strain>
    </source>
</reference>
<evidence type="ECO:0000256" key="5">
    <source>
        <dbReference type="ARBA" id="ARBA00022989"/>
    </source>
</evidence>
<evidence type="ECO:0000256" key="4">
    <source>
        <dbReference type="ARBA" id="ARBA00022692"/>
    </source>
</evidence>
<dbReference type="PANTHER" id="PTHR42718:SF46">
    <property type="entry name" value="BLR6921 PROTEIN"/>
    <property type="match status" value="1"/>
</dbReference>
<dbReference type="GO" id="GO:0005886">
    <property type="term" value="C:plasma membrane"/>
    <property type="evidence" value="ECO:0007669"/>
    <property type="project" value="UniProtKB-SubCell"/>
</dbReference>
<proteinExistence type="predicted"/>
<dbReference type="RefSeq" id="WP_338025668.1">
    <property type="nucleotide sequence ID" value="NZ_JQCF01000016.1"/>
</dbReference>
<dbReference type="Gene3D" id="1.20.1250.20">
    <property type="entry name" value="MFS general substrate transporter like domains"/>
    <property type="match status" value="1"/>
</dbReference>
<keyword evidence="4 7" id="KW-0812">Transmembrane</keyword>
<keyword evidence="3" id="KW-1003">Cell membrane</keyword>
<organism evidence="8 9">
    <name type="scientific">Companilactobacillus kimchiensis</name>
    <dbReference type="NCBI Taxonomy" id="993692"/>
    <lineage>
        <taxon>Bacteria</taxon>
        <taxon>Bacillati</taxon>
        <taxon>Bacillota</taxon>
        <taxon>Bacilli</taxon>
        <taxon>Lactobacillales</taxon>
        <taxon>Lactobacillaceae</taxon>
        <taxon>Companilactobacillus</taxon>
    </lineage>
</organism>
<evidence type="ECO:0000313" key="8">
    <source>
        <dbReference type="EMBL" id="KRN98851.1"/>
    </source>
</evidence>
<dbReference type="AlphaFoldDB" id="A0A0R2LAM1"/>
<sequence length="269" mass="29154">MLLLSMKYLKSEKTYAKKIDIVGTILSVVGVSALVYSIDGTKYRMLSLIVAIVGLILFVLYEGRTKEPIMPLSLFKDKERSYAYIARFLFMGFALSYFFLTPLAMQRVYGFSPLESALGFLPETIPQFFMAAVETRLSTKISNSKLLMIGMLFTVAGTAATAIIGIQTGYLWAIALPMVLIGIGQAFSLSPLTVAGVANTTPKMTGSASGVVNTVHQIGGSVGLSIVVAMVSQYSNPAISYNHAMIWITGLITLSMLFSFGIFKISKKS</sequence>
<protein>
    <submittedName>
        <fullName evidence="8">Major facilitator superfamily permease</fullName>
    </submittedName>
</protein>
<feature type="transmembrane region" description="Helical" evidence="7">
    <location>
        <begin position="244"/>
        <end position="263"/>
    </location>
</feature>
<dbReference type="PATRIC" id="fig|993692.3.peg.772"/>
<feature type="transmembrane region" description="Helical" evidence="7">
    <location>
        <begin position="82"/>
        <end position="105"/>
    </location>
</feature>
<keyword evidence="2" id="KW-0813">Transport</keyword>
<comment type="caution">
    <text evidence="8">The sequence shown here is derived from an EMBL/GenBank/DDBJ whole genome shotgun (WGS) entry which is preliminary data.</text>
</comment>
<dbReference type="InterPro" id="IPR011701">
    <property type="entry name" value="MFS"/>
</dbReference>
<keyword evidence="6 7" id="KW-0472">Membrane</keyword>
<keyword evidence="9" id="KW-1185">Reference proteome</keyword>
<dbReference type="SUPFAM" id="SSF103473">
    <property type="entry name" value="MFS general substrate transporter"/>
    <property type="match status" value="1"/>
</dbReference>
<evidence type="ECO:0000256" key="6">
    <source>
        <dbReference type="ARBA" id="ARBA00023136"/>
    </source>
</evidence>
<dbReference type="InterPro" id="IPR036259">
    <property type="entry name" value="MFS_trans_sf"/>
</dbReference>
<comment type="subcellular location">
    <subcellularLocation>
        <location evidence="1">Cell membrane</location>
        <topology evidence="1">Multi-pass membrane protein</topology>
    </subcellularLocation>
</comment>